<sequence length="77" mass="9478">MSLFIFPSEQKNKAVSLHWLLCYYSKLFQYYLFHTAFITSQISLIFFNKKYFLNTLYIFFIFIFYLMLDLGELYCFS</sequence>
<accession>A0A0E9XLF3</accession>
<evidence type="ECO:0000256" key="1">
    <source>
        <dbReference type="SAM" id="Phobius"/>
    </source>
</evidence>
<proteinExistence type="predicted"/>
<keyword evidence="1" id="KW-1133">Transmembrane helix</keyword>
<dbReference type="AlphaFoldDB" id="A0A0E9XLF3"/>
<feature type="transmembrane region" description="Helical" evidence="1">
    <location>
        <begin position="51"/>
        <end position="68"/>
    </location>
</feature>
<reference evidence="2" key="2">
    <citation type="journal article" date="2015" name="Fish Shellfish Immunol.">
        <title>Early steps in the European eel (Anguilla anguilla)-Vibrio vulnificus interaction in the gills: Role of the RtxA13 toxin.</title>
        <authorList>
            <person name="Callol A."/>
            <person name="Pajuelo D."/>
            <person name="Ebbesson L."/>
            <person name="Teles M."/>
            <person name="MacKenzie S."/>
            <person name="Amaro C."/>
        </authorList>
    </citation>
    <scope>NUCLEOTIDE SEQUENCE</scope>
</reference>
<name>A0A0E9XLF3_ANGAN</name>
<dbReference type="EMBL" id="GBXM01005010">
    <property type="protein sequence ID" value="JAI03568.1"/>
    <property type="molecule type" value="Transcribed_RNA"/>
</dbReference>
<evidence type="ECO:0000313" key="2">
    <source>
        <dbReference type="EMBL" id="JAI03568.1"/>
    </source>
</evidence>
<keyword evidence="1" id="KW-0472">Membrane</keyword>
<reference evidence="2" key="1">
    <citation type="submission" date="2014-11" db="EMBL/GenBank/DDBJ databases">
        <authorList>
            <person name="Amaro Gonzalez C."/>
        </authorList>
    </citation>
    <scope>NUCLEOTIDE SEQUENCE</scope>
</reference>
<organism evidence="2">
    <name type="scientific">Anguilla anguilla</name>
    <name type="common">European freshwater eel</name>
    <name type="synonym">Muraena anguilla</name>
    <dbReference type="NCBI Taxonomy" id="7936"/>
    <lineage>
        <taxon>Eukaryota</taxon>
        <taxon>Metazoa</taxon>
        <taxon>Chordata</taxon>
        <taxon>Craniata</taxon>
        <taxon>Vertebrata</taxon>
        <taxon>Euteleostomi</taxon>
        <taxon>Actinopterygii</taxon>
        <taxon>Neopterygii</taxon>
        <taxon>Teleostei</taxon>
        <taxon>Anguilliformes</taxon>
        <taxon>Anguillidae</taxon>
        <taxon>Anguilla</taxon>
    </lineage>
</organism>
<feature type="transmembrane region" description="Helical" evidence="1">
    <location>
        <begin position="28"/>
        <end position="46"/>
    </location>
</feature>
<protein>
    <submittedName>
        <fullName evidence="2">Uncharacterized protein</fullName>
    </submittedName>
</protein>
<keyword evidence="1" id="KW-0812">Transmembrane</keyword>